<evidence type="ECO:0000313" key="3">
    <source>
        <dbReference type="Proteomes" id="UP000027265"/>
    </source>
</evidence>
<evidence type="ECO:0000256" key="1">
    <source>
        <dbReference type="SAM" id="MobiDB-lite"/>
    </source>
</evidence>
<dbReference type="InParanoid" id="A0A067QCL0"/>
<feature type="compositionally biased region" description="Low complexity" evidence="1">
    <location>
        <begin position="56"/>
        <end position="81"/>
    </location>
</feature>
<dbReference type="STRING" id="933084.A0A067QCL0"/>
<protein>
    <submittedName>
        <fullName evidence="2">Uncharacterized protein</fullName>
    </submittedName>
</protein>
<evidence type="ECO:0000313" key="2">
    <source>
        <dbReference type="EMBL" id="KDQ64803.1"/>
    </source>
</evidence>
<proteinExistence type="predicted"/>
<reference evidence="3" key="1">
    <citation type="journal article" date="2014" name="Proc. Natl. Acad. Sci. U.S.A.">
        <title>Extensive sampling of basidiomycete genomes demonstrates inadequacy of the white-rot/brown-rot paradigm for wood decay fungi.</title>
        <authorList>
            <person name="Riley R."/>
            <person name="Salamov A.A."/>
            <person name="Brown D.W."/>
            <person name="Nagy L.G."/>
            <person name="Floudas D."/>
            <person name="Held B.W."/>
            <person name="Levasseur A."/>
            <person name="Lombard V."/>
            <person name="Morin E."/>
            <person name="Otillar R."/>
            <person name="Lindquist E.A."/>
            <person name="Sun H."/>
            <person name="LaButti K.M."/>
            <person name="Schmutz J."/>
            <person name="Jabbour D."/>
            <person name="Luo H."/>
            <person name="Baker S.E."/>
            <person name="Pisabarro A.G."/>
            <person name="Walton J.D."/>
            <person name="Blanchette R.A."/>
            <person name="Henrissat B."/>
            <person name="Martin F."/>
            <person name="Cullen D."/>
            <person name="Hibbett D.S."/>
            <person name="Grigoriev I.V."/>
        </authorList>
    </citation>
    <scope>NUCLEOTIDE SEQUENCE [LARGE SCALE GENOMIC DNA]</scope>
    <source>
        <strain evidence="3">MUCL 33604</strain>
    </source>
</reference>
<sequence length="117" mass="12900">MADLYPPNSYPIRQQQPYHRPQDSNQQYPINNDLVYPPTLISSSSTSTNGSDQNFDSPQSAQKSPDQSQPQQQSQQPAQPKTESATGGGKPQATFLTKLYACVPRSRKCTSPNSQLT</sequence>
<feature type="compositionally biased region" description="Polar residues" evidence="1">
    <location>
        <begin position="11"/>
        <end position="30"/>
    </location>
</feature>
<dbReference type="Proteomes" id="UP000027265">
    <property type="component" value="Unassembled WGS sequence"/>
</dbReference>
<dbReference type="HOGENOM" id="CLU_2085164_0_0_1"/>
<dbReference type="AlphaFoldDB" id="A0A067QCL0"/>
<gene>
    <name evidence="2" type="ORF">JAAARDRAFT_238230</name>
</gene>
<keyword evidence="3" id="KW-1185">Reference proteome</keyword>
<accession>A0A067QCL0</accession>
<name>A0A067QCL0_9AGAM</name>
<feature type="region of interest" description="Disordered" evidence="1">
    <location>
        <begin position="1"/>
        <end position="92"/>
    </location>
</feature>
<dbReference type="EMBL" id="KL197709">
    <property type="protein sequence ID" value="KDQ64803.1"/>
    <property type="molecule type" value="Genomic_DNA"/>
</dbReference>
<organism evidence="2 3">
    <name type="scientific">Jaapia argillacea MUCL 33604</name>
    <dbReference type="NCBI Taxonomy" id="933084"/>
    <lineage>
        <taxon>Eukaryota</taxon>
        <taxon>Fungi</taxon>
        <taxon>Dikarya</taxon>
        <taxon>Basidiomycota</taxon>
        <taxon>Agaricomycotina</taxon>
        <taxon>Agaricomycetes</taxon>
        <taxon>Agaricomycetidae</taxon>
        <taxon>Jaapiales</taxon>
        <taxon>Jaapiaceae</taxon>
        <taxon>Jaapia</taxon>
    </lineage>
</organism>